<keyword evidence="3" id="KW-1133">Transmembrane helix</keyword>
<dbReference type="Pfam" id="PF00067">
    <property type="entry name" value="p450"/>
    <property type="match status" value="1"/>
</dbReference>
<dbReference type="GO" id="GO:0020037">
    <property type="term" value="F:heme binding"/>
    <property type="evidence" value="ECO:0007669"/>
    <property type="project" value="InterPro"/>
</dbReference>
<protein>
    <submittedName>
        <fullName evidence="5">Cytochrome P450</fullName>
    </submittedName>
</protein>
<reference evidence="5" key="1">
    <citation type="submission" date="2022-11" db="UniProtKB">
        <authorList>
            <consortium name="WormBaseParasite"/>
        </authorList>
    </citation>
    <scope>IDENTIFICATION</scope>
</reference>
<evidence type="ECO:0000256" key="3">
    <source>
        <dbReference type="SAM" id="Phobius"/>
    </source>
</evidence>
<dbReference type="WBParaSite" id="ACRNAN_Path_213.g781.t1">
    <property type="protein sequence ID" value="ACRNAN_Path_213.g781.t1"/>
    <property type="gene ID" value="ACRNAN_Path_213.g781"/>
</dbReference>
<organism evidence="4 5">
    <name type="scientific">Acrobeloides nanus</name>
    <dbReference type="NCBI Taxonomy" id="290746"/>
    <lineage>
        <taxon>Eukaryota</taxon>
        <taxon>Metazoa</taxon>
        <taxon>Ecdysozoa</taxon>
        <taxon>Nematoda</taxon>
        <taxon>Chromadorea</taxon>
        <taxon>Rhabditida</taxon>
        <taxon>Tylenchina</taxon>
        <taxon>Cephalobomorpha</taxon>
        <taxon>Cephaloboidea</taxon>
        <taxon>Cephalobidae</taxon>
        <taxon>Acrobeloides</taxon>
    </lineage>
</organism>
<evidence type="ECO:0000256" key="1">
    <source>
        <dbReference type="ARBA" id="ARBA00010617"/>
    </source>
</evidence>
<dbReference type="InterPro" id="IPR001128">
    <property type="entry name" value="Cyt_P450"/>
</dbReference>
<feature type="transmembrane region" description="Helical" evidence="3">
    <location>
        <begin position="30"/>
        <end position="57"/>
    </location>
</feature>
<evidence type="ECO:0000313" key="4">
    <source>
        <dbReference type="Proteomes" id="UP000887540"/>
    </source>
</evidence>
<dbReference type="GO" id="GO:0004497">
    <property type="term" value="F:monooxygenase activity"/>
    <property type="evidence" value="ECO:0007669"/>
    <property type="project" value="UniProtKB-KW"/>
</dbReference>
<evidence type="ECO:0000313" key="5">
    <source>
        <dbReference type="WBParaSite" id="ACRNAN_Path_213.g781.t1"/>
    </source>
</evidence>
<dbReference type="PRINTS" id="PR00385">
    <property type="entry name" value="P450"/>
</dbReference>
<keyword evidence="2" id="KW-0503">Monooxygenase</keyword>
<proteinExistence type="inferred from homology"/>
<dbReference type="GO" id="GO:0016705">
    <property type="term" value="F:oxidoreductase activity, acting on paired donors, with incorporation or reduction of molecular oxygen"/>
    <property type="evidence" value="ECO:0007669"/>
    <property type="project" value="InterPro"/>
</dbReference>
<dbReference type="InterPro" id="IPR036396">
    <property type="entry name" value="Cyt_P450_sf"/>
</dbReference>
<dbReference type="GO" id="GO:0005506">
    <property type="term" value="F:iron ion binding"/>
    <property type="evidence" value="ECO:0007669"/>
    <property type="project" value="InterPro"/>
</dbReference>
<dbReference type="PANTHER" id="PTHR24305:SF166">
    <property type="entry name" value="CYTOCHROME P450 12A4, MITOCHONDRIAL-RELATED"/>
    <property type="match status" value="1"/>
</dbReference>
<dbReference type="Gene3D" id="1.10.630.10">
    <property type="entry name" value="Cytochrome P450"/>
    <property type="match status" value="1"/>
</dbReference>
<dbReference type="InterPro" id="IPR050121">
    <property type="entry name" value="Cytochrome_P450_monoxygenase"/>
</dbReference>
<accession>A0A914C4L3</accession>
<evidence type="ECO:0000256" key="2">
    <source>
        <dbReference type="ARBA" id="ARBA00023033"/>
    </source>
</evidence>
<dbReference type="SUPFAM" id="SSF48264">
    <property type="entry name" value="Cytochrome P450"/>
    <property type="match status" value="1"/>
</dbReference>
<keyword evidence="2" id="KW-0560">Oxidoreductase</keyword>
<dbReference type="Proteomes" id="UP000887540">
    <property type="component" value="Unplaced"/>
</dbReference>
<name>A0A914C4L3_9BILA</name>
<comment type="similarity">
    <text evidence="1">Belongs to the cytochrome P450 family.</text>
</comment>
<keyword evidence="3" id="KW-0812">Transmembrane</keyword>
<keyword evidence="4" id="KW-1185">Reference proteome</keyword>
<keyword evidence="3" id="KW-0472">Membrane</keyword>
<dbReference type="PANTHER" id="PTHR24305">
    <property type="entry name" value="CYTOCHROME P450"/>
    <property type="match status" value="1"/>
</dbReference>
<dbReference type="AlphaFoldDB" id="A0A914C4L3"/>
<sequence length="104" mass="11682">MDFFLDAESTGPLETSDPKMLSKKLTTKEIASQCFIFLIAGFDTTSTTLASICYYLARNPSKQHILLTEIDDLSEGITFERLQELKYMDAVIKETLRLVPPASL</sequence>